<dbReference type="Proteomes" id="UP000015354">
    <property type="component" value="Unassembled WGS sequence"/>
</dbReference>
<feature type="region of interest" description="Disordered" evidence="1">
    <location>
        <begin position="88"/>
        <end position="156"/>
    </location>
</feature>
<evidence type="ECO:0000313" key="2">
    <source>
        <dbReference type="EMBL" id="EPY16492.1"/>
    </source>
</evidence>
<feature type="compositionally biased region" description="Low complexity" evidence="1">
    <location>
        <begin position="118"/>
        <end position="144"/>
    </location>
</feature>
<name>S9TEL9_9TRYP</name>
<keyword evidence="3" id="KW-1185">Reference proteome</keyword>
<reference evidence="2 3" key="1">
    <citation type="journal article" date="2013" name="PLoS ONE">
        <title>Predicting the Proteins of Angomonas deanei, Strigomonas culicis and Their Respective Endosymbionts Reveals New Aspects of the Trypanosomatidae Family.</title>
        <authorList>
            <person name="Motta M.C."/>
            <person name="Martins A.C."/>
            <person name="de Souza S.S."/>
            <person name="Catta-Preta C.M."/>
            <person name="Silva R."/>
            <person name="Klein C.C."/>
            <person name="de Almeida L.G."/>
            <person name="de Lima Cunha O."/>
            <person name="Ciapina L.P."/>
            <person name="Brocchi M."/>
            <person name="Colabardini A.C."/>
            <person name="de Araujo Lima B."/>
            <person name="Machado C.R."/>
            <person name="de Almeida Soares C.M."/>
            <person name="Probst C.M."/>
            <person name="de Menezes C.B."/>
            <person name="Thompson C.E."/>
            <person name="Bartholomeu D.C."/>
            <person name="Gradia D.F."/>
            <person name="Pavoni D.P."/>
            <person name="Grisard E.C."/>
            <person name="Fantinatti-Garboggini F."/>
            <person name="Marchini F.K."/>
            <person name="Rodrigues-Luiz G.F."/>
            <person name="Wagner G."/>
            <person name="Goldman G.H."/>
            <person name="Fietto J.L."/>
            <person name="Elias M.C."/>
            <person name="Goldman M.H."/>
            <person name="Sagot M.F."/>
            <person name="Pereira M."/>
            <person name="Stoco P.H."/>
            <person name="de Mendonca-Neto R.P."/>
            <person name="Teixeira S.M."/>
            <person name="Maciel T.E."/>
            <person name="de Oliveira Mendes T.A."/>
            <person name="Urmenyi T.P."/>
            <person name="de Souza W."/>
            <person name="Schenkman S."/>
            <person name="de Vasconcelos A.T."/>
        </authorList>
    </citation>
    <scope>NUCLEOTIDE SEQUENCE [LARGE SCALE GENOMIC DNA]</scope>
</reference>
<organism evidence="2 3">
    <name type="scientific">Strigomonas culicis</name>
    <dbReference type="NCBI Taxonomy" id="28005"/>
    <lineage>
        <taxon>Eukaryota</taxon>
        <taxon>Discoba</taxon>
        <taxon>Euglenozoa</taxon>
        <taxon>Kinetoplastea</taxon>
        <taxon>Metakinetoplastina</taxon>
        <taxon>Trypanosomatida</taxon>
        <taxon>Trypanosomatidae</taxon>
        <taxon>Strigomonadinae</taxon>
        <taxon>Strigomonas</taxon>
    </lineage>
</organism>
<feature type="compositionally biased region" description="Pro residues" evidence="1">
    <location>
        <begin position="95"/>
        <end position="108"/>
    </location>
</feature>
<dbReference type="EMBL" id="ATMH01011100">
    <property type="protein sequence ID" value="EPY16492.1"/>
    <property type="molecule type" value="Genomic_DNA"/>
</dbReference>
<evidence type="ECO:0000256" key="1">
    <source>
        <dbReference type="SAM" id="MobiDB-lite"/>
    </source>
</evidence>
<sequence>MNHAANWNASYYGGGGGSVALSSSTAPCHYSGGDGNTPHPRPPATARGIPSFAAPLYAAGPGSQSAAAAAAAAAAKGVRPVMVTVNIEPALPGGAPSPPCPQSLPPPQVEVYAPSPSPRSARGPPTPSSAPAGGDASHAPSAGARLFYNDPYRLRA</sequence>
<accession>S9TEL9</accession>
<evidence type="ECO:0000313" key="3">
    <source>
        <dbReference type="Proteomes" id="UP000015354"/>
    </source>
</evidence>
<protein>
    <submittedName>
        <fullName evidence="2">Uncharacterized protein</fullName>
    </submittedName>
</protein>
<dbReference type="AlphaFoldDB" id="S9TEL9"/>
<gene>
    <name evidence="2" type="ORF">STCU_11209</name>
</gene>
<proteinExistence type="predicted"/>
<feature type="region of interest" description="Disordered" evidence="1">
    <location>
        <begin position="30"/>
        <end position="49"/>
    </location>
</feature>
<comment type="caution">
    <text evidence="2">The sequence shown here is derived from an EMBL/GenBank/DDBJ whole genome shotgun (WGS) entry which is preliminary data.</text>
</comment>